<dbReference type="EMBL" id="NEXE01000005">
    <property type="protein sequence ID" value="PSN92367.1"/>
    <property type="molecule type" value="Genomic_DNA"/>
</dbReference>
<accession>A0A2R6B131</accession>
<dbReference type="GO" id="GO:0016491">
    <property type="term" value="F:oxidoreductase activity"/>
    <property type="evidence" value="ECO:0007669"/>
    <property type="project" value="InterPro"/>
</dbReference>
<name>A0A2R6B131_9ARCH</name>
<dbReference type="Pfam" id="PF00175">
    <property type="entry name" value="NAD_binding_1"/>
    <property type="match status" value="1"/>
</dbReference>
<reference evidence="2 3" key="1">
    <citation type="submission" date="2017-04" db="EMBL/GenBank/DDBJ databases">
        <title>Novel microbial lineages endemic to geothermal iron-oxide mats fill important gaps in the evolutionary history of Archaea.</title>
        <authorList>
            <person name="Jay Z.J."/>
            <person name="Beam J.P."/>
            <person name="Dlakic M."/>
            <person name="Rusch D.B."/>
            <person name="Kozubal M.A."/>
            <person name="Inskeep W.P."/>
        </authorList>
    </citation>
    <scope>NUCLEOTIDE SEQUENCE [LARGE SCALE GENOMIC DNA]</scope>
    <source>
        <strain evidence="2">OSP_D</strain>
    </source>
</reference>
<dbReference type="InterPro" id="IPR039261">
    <property type="entry name" value="FNR_nucleotide-bd"/>
</dbReference>
<organism evidence="2 3">
    <name type="scientific">Candidatus Marsarchaeota G2 archaeon OSP_D</name>
    <dbReference type="NCBI Taxonomy" id="1978157"/>
    <lineage>
        <taxon>Archaea</taxon>
        <taxon>Candidatus Marsarchaeota</taxon>
        <taxon>Candidatus Marsarchaeota group 2</taxon>
    </lineage>
</organism>
<evidence type="ECO:0000313" key="3">
    <source>
        <dbReference type="Proteomes" id="UP000240322"/>
    </source>
</evidence>
<dbReference type="Gene3D" id="3.40.50.80">
    <property type="entry name" value="Nucleotide-binding domain of ferredoxin-NADP reductase (FNR) module"/>
    <property type="match status" value="1"/>
</dbReference>
<sequence length="88" mass="10090">MFRREFDELSVAHPNFKAYYTITRPIMGEAAEHVGRIDAEYVRSFTHPEKSVFYIAGPPAMVQELSQQLMQKLSVSGGRIRTEKFTGH</sequence>
<evidence type="ECO:0000313" key="2">
    <source>
        <dbReference type="EMBL" id="PSN92367.1"/>
    </source>
</evidence>
<comment type="caution">
    <text evidence="2">The sequence shown here is derived from an EMBL/GenBank/DDBJ whole genome shotgun (WGS) entry which is preliminary data.</text>
</comment>
<evidence type="ECO:0000259" key="1">
    <source>
        <dbReference type="Pfam" id="PF00175"/>
    </source>
</evidence>
<gene>
    <name evidence="2" type="ORF">B9Q03_01195</name>
</gene>
<dbReference type="AlphaFoldDB" id="A0A2R6B131"/>
<proteinExistence type="predicted"/>
<dbReference type="Proteomes" id="UP000240322">
    <property type="component" value="Unassembled WGS sequence"/>
</dbReference>
<dbReference type="InterPro" id="IPR001433">
    <property type="entry name" value="OxRdtase_FAD/NAD-bd"/>
</dbReference>
<dbReference type="SUPFAM" id="SSF52343">
    <property type="entry name" value="Ferredoxin reductase-like, C-terminal NADP-linked domain"/>
    <property type="match status" value="1"/>
</dbReference>
<protein>
    <recommendedName>
        <fullName evidence="1">Oxidoreductase FAD/NAD(P)-binding domain-containing protein</fullName>
    </recommendedName>
</protein>
<feature type="domain" description="Oxidoreductase FAD/NAD(P)-binding" evidence="1">
    <location>
        <begin position="2"/>
        <end position="64"/>
    </location>
</feature>